<dbReference type="SUPFAM" id="SSF53335">
    <property type="entry name" value="S-adenosyl-L-methionine-dependent methyltransferases"/>
    <property type="match status" value="1"/>
</dbReference>
<keyword evidence="1 5" id="KW-0489">Methyltransferase</keyword>
<dbReference type="PANTHER" id="PTHR47313:SF1">
    <property type="entry name" value="RIBOSOMAL RNA LARGE SUBUNIT METHYLTRANSFERASE K_L"/>
    <property type="match status" value="1"/>
</dbReference>
<name>A0A1H3S7F6_9BACT</name>
<proteinExistence type="predicted"/>
<dbReference type="Gene3D" id="3.40.50.150">
    <property type="entry name" value="Vaccinia Virus protein VP39"/>
    <property type="match status" value="1"/>
</dbReference>
<keyword evidence="3" id="KW-0694">RNA-binding</keyword>
<dbReference type="InterPro" id="IPR029063">
    <property type="entry name" value="SAM-dependent_MTases_sf"/>
</dbReference>
<dbReference type="Proteomes" id="UP000199663">
    <property type="component" value="Unassembled WGS sequence"/>
</dbReference>
<keyword evidence="6" id="KW-1185">Reference proteome</keyword>
<dbReference type="GO" id="GO:0032259">
    <property type="term" value="P:methylation"/>
    <property type="evidence" value="ECO:0007669"/>
    <property type="project" value="UniProtKB-KW"/>
</dbReference>
<accession>A0A1H3S7F6</accession>
<dbReference type="InterPro" id="IPR004114">
    <property type="entry name" value="THUMP_dom"/>
</dbReference>
<sequence length="404" mass="45968">MGEGKEHFIPYFCTMTDFNAKGKVVITCKDRFSAILEKELKDLGFKPKLVFRTGVELYASLNECIFLNLHLRTASHVLYEIKSFYLRHADDIYRRIKSLPWEEYISNQTYFSVYSHVDNESVDNPLFVNVRIKDAIVDRFRENTGTRPDSGSAYEGAVIQLFWKETEASIYINTSGETLAKHGYRKIPGTAPMLEALASATILATGWDRKSPFVNPMCGAGTLAIEAALIATNRFPGLYRDHYSFMYIQGYDAEVYTKMKEDLQNEIIEVPGLKIIASDISAQAISFTQENAETAGVLSLLQLEECDFEETSLPEEENGVVFLNPEYGERLGEEEELELTYKRMGDFMKKRCAGYTGFIFTGNLELAKKIGLKASRRMEFYNGTIDCRLLKYELYKGTKEPIAE</sequence>
<feature type="domain" description="THUMP" evidence="4">
    <location>
        <begin position="63"/>
        <end position="174"/>
    </location>
</feature>
<evidence type="ECO:0000313" key="5">
    <source>
        <dbReference type="EMBL" id="SDZ33518.1"/>
    </source>
</evidence>
<dbReference type="PROSITE" id="PS51165">
    <property type="entry name" value="THUMP"/>
    <property type="match status" value="1"/>
</dbReference>
<evidence type="ECO:0000256" key="3">
    <source>
        <dbReference type="PROSITE-ProRule" id="PRU00529"/>
    </source>
</evidence>
<keyword evidence="2" id="KW-0808">Transferase</keyword>
<dbReference type="EMBL" id="FNQC01000010">
    <property type="protein sequence ID" value="SDZ33518.1"/>
    <property type="molecule type" value="Genomic_DNA"/>
</dbReference>
<evidence type="ECO:0000256" key="2">
    <source>
        <dbReference type="ARBA" id="ARBA00022679"/>
    </source>
</evidence>
<evidence type="ECO:0000259" key="4">
    <source>
        <dbReference type="PROSITE" id="PS51165"/>
    </source>
</evidence>
<dbReference type="CDD" id="cd11715">
    <property type="entry name" value="THUMP_AdoMetMT"/>
    <property type="match status" value="1"/>
</dbReference>
<evidence type="ECO:0000313" key="6">
    <source>
        <dbReference type="Proteomes" id="UP000199663"/>
    </source>
</evidence>
<dbReference type="GO" id="GO:0008168">
    <property type="term" value="F:methyltransferase activity"/>
    <property type="evidence" value="ECO:0007669"/>
    <property type="project" value="UniProtKB-KW"/>
</dbReference>
<dbReference type="Pfam" id="PF02926">
    <property type="entry name" value="THUMP"/>
    <property type="match status" value="1"/>
</dbReference>
<gene>
    <name evidence="5" type="ORF">SAMN05444412_110148</name>
</gene>
<dbReference type="Pfam" id="PF01170">
    <property type="entry name" value="UPF0020"/>
    <property type="match status" value="1"/>
</dbReference>
<comment type="caution">
    <text evidence="5">The sequence shown here is derived from an EMBL/GenBank/DDBJ whole genome shotgun (WGS) entry which is preliminary data.</text>
</comment>
<dbReference type="Pfam" id="PF22020">
    <property type="entry name" value="RlmL_1st"/>
    <property type="match status" value="1"/>
</dbReference>
<dbReference type="InterPro" id="IPR000241">
    <property type="entry name" value="RlmKL-like_Mtase"/>
</dbReference>
<organism evidence="5 6">
    <name type="scientific">Rhodonellum ikkaensis</name>
    <dbReference type="NCBI Taxonomy" id="336829"/>
    <lineage>
        <taxon>Bacteria</taxon>
        <taxon>Pseudomonadati</taxon>
        <taxon>Bacteroidota</taxon>
        <taxon>Cytophagia</taxon>
        <taxon>Cytophagales</taxon>
        <taxon>Cytophagaceae</taxon>
        <taxon>Rhodonellum</taxon>
    </lineage>
</organism>
<dbReference type="InterPro" id="IPR054170">
    <property type="entry name" value="RlmL_1st"/>
</dbReference>
<evidence type="ECO:0000256" key="1">
    <source>
        <dbReference type="ARBA" id="ARBA00022603"/>
    </source>
</evidence>
<reference evidence="5 6" key="1">
    <citation type="submission" date="2016-10" db="EMBL/GenBank/DDBJ databases">
        <authorList>
            <person name="Varghese N."/>
            <person name="Submissions S."/>
        </authorList>
    </citation>
    <scope>NUCLEOTIDE SEQUENCE [LARGE SCALE GENOMIC DNA]</scope>
    <source>
        <strain evidence="5 6">DSM 17997</strain>
    </source>
</reference>
<dbReference type="PANTHER" id="PTHR47313">
    <property type="entry name" value="RIBOSOMAL RNA LARGE SUBUNIT METHYLTRANSFERASE K/L"/>
    <property type="match status" value="1"/>
</dbReference>
<protein>
    <submittedName>
        <fullName evidence="5">N6-adenine-specific DNA methylase</fullName>
    </submittedName>
</protein>
<dbReference type="Gene3D" id="3.30.2130.30">
    <property type="match status" value="1"/>
</dbReference>